<dbReference type="Pfam" id="PF00196">
    <property type="entry name" value="GerE"/>
    <property type="match status" value="1"/>
</dbReference>
<evidence type="ECO:0000256" key="5">
    <source>
        <dbReference type="PROSITE-ProRule" id="PRU00169"/>
    </source>
</evidence>
<keyword evidence="3" id="KW-0238">DNA-binding</keyword>
<evidence type="ECO:0000256" key="4">
    <source>
        <dbReference type="ARBA" id="ARBA00023163"/>
    </source>
</evidence>
<dbReference type="PROSITE" id="PS00622">
    <property type="entry name" value="HTH_LUXR_1"/>
    <property type="match status" value="1"/>
</dbReference>
<feature type="domain" description="HTH luxR-type" evidence="6">
    <location>
        <begin position="148"/>
        <end position="213"/>
    </location>
</feature>
<dbReference type="InterPro" id="IPR058245">
    <property type="entry name" value="NreC/VraR/RcsB-like_REC"/>
</dbReference>
<dbReference type="InterPro" id="IPR000792">
    <property type="entry name" value="Tscrpt_reg_LuxR_C"/>
</dbReference>
<comment type="caution">
    <text evidence="8">The sequence shown here is derived from an EMBL/GenBank/DDBJ whole genome shotgun (WGS) entry which is preliminary data.</text>
</comment>
<evidence type="ECO:0000256" key="1">
    <source>
        <dbReference type="ARBA" id="ARBA00022553"/>
    </source>
</evidence>
<dbReference type="CDD" id="cd06170">
    <property type="entry name" value="LuxR_C_like"/>
    <property type="match status" value="1"/>
</dbReference>
<dbReference type="InterPro" id="IPR001789">
    <property type="entry name" value="Sig_transdc_resp-reg_receiver"/>
</dbReference>
<dbReference type="PROSITE" id="PS50043">
    <property type="entry name" value="HTH_LUXR_2"/>
    <property type="match status" value="1"/>
</dbReference>
<feature type="modified residue" description="4-aspartylphosphate" evidence="5">
    <location>
        <position position="60"/>
    </location>
</feature>
<dbReference type="CDD" id="cd17535">
    <property type="entry name" value="REC_NarL-like"/>
    <property type="match status" value="1"/>
</dbReference>
<reference evidence="9" key="1">
    <citation type="journal article" date="2019" name="Int. J. Syst. Evol. Microbiol.">
        <title>The Global Catalogue of Microorganisms (GCM) 10K type strain sequencing project: providing services to taxonomists for standard genome sequencing and annotation.</title>
        <authorList>
            <consortium name="The Broad Institute Genomics Platform"/>
            <consortium name="The Broad Institute Genome Sequencing Center for Infectious Disease"/>
            <person name="Wu L."/>
            <person name="Ma J."/>
        </authorList>
    </citation>
    <scope>NUCLEOTIDE SEQUENCE [LARGE SCALE GENOMIC DNA]</scope>
    <source>
        <strain evidence="9">JCM 17460</strain>
    </source>
</reference>
<dbReference type="SUPFAM" id="SSF52172">
    <property type="entry name" value="CheY-like"/>
    <property type="match status" value="1"/>
</dbReference>
<evidence type="ECO:0000259" key="6">
    <source>
        <dbReference type="PROSITE" id="PS50043"/>
    </source>
</evidence>
<evidence type="ECO:0000256" key="3">
    <source>
        <dbReference type="ARBA" id="ARBA00023125"/>
    </source>
</evidence>
<keyword evidence="4" id="KW-0804">Transcription</keyword>
<keyword evidence="1 5" id="KW-0597">Phosphoprotein</keyword>
<dbReference type="PANTHER" id="PTHR43214">
    <property type="entry name" value="TWO-COMPONENT RESPONSE REGULATOR"/>
    <property type="match status" value="1"/>
</dbReference>
<gene>
    <name evidence="8" type="ORF">GCM10022263_12490</name>
</gene>
<dbReference type="PRINTS" id="PR00038">
    <property type="entry name" value="HTHLUXR"/>
</dbReference>
<dbReference type="PROSITE" id="PS50110">
    <property type="entry name" value="RESPONSE_REGULATORY"/>
    <property type="match status" value="1"/>
</dbReference>
<dbReference type="EMBL" id="BAABBB010000007">
    <property type="protein sequence ID" value="GAA3525310.1"/>
    <property type="molecule type" value="Genomic_DNA"/>
</dbReference>
<dbReference type="Gene3D" id="3.40.50.2300">
    <property type="match status" value="1"/>
</dbReference>
<proteinExistence type="predicted"/>
<evidence type="ECO:0000313" key="9">
    <source>
        <dbReference type="Proteomes" id="UP001500301"/>
    </source>
</evidence>
<feature type="domain" description="Response regulatory" evidence="7">
    <location>
        <begin position="9"/>
        <end position="125"/>
    </location>
</feature>
<dbReference type="InterPro" id="IPR011006">
    <property type="entry name" value="CheY-like_superfamily"/>
</dbReference>
<keyword evidence="2" id="KW-0805">Transcription regulation</keyword>
<dbReference type="InterPro" id="IPR039420">
    <property type="entry name" value="WalR-like"/>
</dbReference>
<keyword evidence="9" id="KW-1185">Reference proteome</keyword>
<dbReference type="SUPFAM" id="SSF46894">
    <property type="entry name" value="C-terminal effector domain of the bipartite response regulators"/>
    <property type="match status" value="1"/>
</dbReference>
<dbReference type="SMART" id="SM00421">
    <property type="entry name" value="HTH_LUXR"/>
    <property type="match status" value="1"/>
</dbReference>
<dbReference type="Pfam" id="PF00072">
    <property type="entry name" value="Response_reg"/>
    <property type="match status" value="1"/>
</dbReference>
<sequence length="219" mass="23015">MSAGAAAIRVVVVDDHPTFRIGMSALLAATPGLEVVGQAASRAEAVGVVLGADPDVVIMDLDLGDGSGVDATRELLARRPEVAVLVVTMLDDEHAVYDAIRAGARGYVLKEAQPQEVERSIRSVAGGGLVLGAGVARRAMEGLAARADARPFPQLTDREREVLALLAQGLDNAAIARSLFVTTKTVRNYVYAIFTKLEVKDRAALVVLAREAGFGGDER</sequence>
<protein>
    <submittedName>
        <fullName evidence="8">Response regulator transcription factor</fullName>
    </submittedName>
</protein>
<evidence type="ECO:0000259" key="7">
    <source>
        <dbReference type="PROSITE" id="PS50110"/>
    </source>
</evidence>
<evidence type="ECO:0000313" key="8">
    <source>
        <dbReference type="EMBL" id="GAA3525310.1"/>
    </source>
</evidence>
<accession>A0ABP6V384</accession>
<dbReference type="Proteomes" id="UP001500301">
    <property type="component" value="Unassembled WGS sequence"/>
</dbReference>
<dbReference type="PANTHER" id="PTHR43214:SF24">
    <property type="entry name" value="TRANSCRIPTIONAL REGULATORY PROTEIN NARL-RELATED"/>
    <property type="match status" value="1"/>
</dbReference>
<dbReference type="RefSeq" id="WP_257440756.1">
    <property type="nucleotide sequence ID" value="NZ_BAABBB010000007.1"/>
</dbReference>
<dbReference type="InterPro" id="IPR016032">
    <property type="entry name" value="Sig_transdc_resp-reg_C-effctor"/>
</dbReference>
<name>A0ABP6V384_9ACTN</name>
<organism evidence="8 9">
    <name type="scientific">Nocardioides daeguensis</name>
    <dbReference type="NCBI Taxonomy" id="908359"/>
    <lineage>
        <taxon>Bacteria</taxon>
        <taxon>Bacillati</taxon>
        <taxon>Actinomycetota</taxon>
        <taxon>Actinomycetes</taxon>
        <taxon>Propionibacteriales</taxon>
        <taxon>Nocardioidaceae</taxon>
        <taxon>Nocardioides</taxon>
    </lineage>
</organism>
<evidence type="ECO:0000256" key="2">
    <source>
        <dbReference type="ARBA" id="ARBA00023015"/>
    </source>
</evidence>
<dbReference type="SMART" id="SM00448">
    <property type="entry name" value="REC"/>
    <property type="match status" value="1"/>
</dbReference>